<evidence type="ECO:0000256" key="1">
    <source>
        <dbReference type="ARBA" id="ARBA00022801"/>
    </source>
</evidence>
<dbReference type="EMBL" id="CP071091">
    <property type="protein sequence ID" value="QSQ17498.1"/>
    <property type="molecule type" value="Genomic_DNA"/>
</dbReference>
<dbReference type="Pfam" id="PF04371">
    <property type="entry name" value="PAD_porph"/>
    <property type="match status" value="1"/>
</dbReference>
<dbReference type="Gene3D" id="3.75.10.10">
    <property type="entry name" value="L-arginine/glycine Amidinotransferase, Chain A"/>
    <property type="match status" value="1"/>
</dbReference>
<accession>A0ABX7NML9</accession>
<name>A0ABX7NML9_9BACT</name>
<dbReference type="PANTHER" id="PTHR31377">
    <property type="entry name" value="AGMATINE DEIMINASE-RELATED"/>
    <property type="match status" value="1"/>
</dbReference>
<evidence type="ECO:0000313" key="3">
    <source>
        <dbReference type="Proteomes" id="UP000663090"/>
    </source>
</evidence>
<evidence type="ECO:0000313" key="2">
    <source>
        <dbReference type="EMBL" id="QSQ17498.1"/>
    </source>
</evidence>
<organism evidence="2 3">
    <name type="scientific">Myxococcus landrumensis</name>
    <dbReference type="NCBI Taxonomy" id="2813577"/>
    <lineage>
        <taxon>Bacteria</taxon>
        <taxon>Pseudomonadati</taxon>
        <taxon>Myxococcota</taxon>
        <taxon>Myxococcia</taxon>
        <taxon>Myxococcales</taxon>
        <taxon>Cystobacterineae</taxon>
        <taxon>Myxococcaceae</taxon>
        <taxon>Myxococcus</taxon>
    </lineage>
</organism>
<dbReference type="Proteomes" id="UP000663090">
    <property type="component" value="Chromosome"/>
</dbReference>
<dbReference type="PROSITE" id="PS51257">
    <property type="entry name" value="PROKAR_LIPOPROTEIN"/>
    <property type="match status" value="1"/>
</dbReference>
<dbReference type="PANTHER" id="PTHR31377:SF0">
    <property type="entry name" value="AGMATINE DEIMINASE-RELATED"/>
    <property type="match status" value="1"/>
</dbReference>
<keyword evidence="3" id="KW-1185">Reference proteome</keyword>
<reference evidence="2 3" key="1">
    <citation type="submission" date="2021-02" db="EMBL/GenBank/DDBJ databases">
        <title>De Novo genome assembly of isolated myxobacteria.</title>
        <authorList>
            <person name="Stevens D.C."/>
        </authorList>
    </citation>
    <scope>NUCLEOTIDE SEQUENCE [LARGE SCALE GENOMIC DNA]</scope>
    <source>
        <strain evidence="2 3">SCHIC003</strain>
    </source>
</reference>
<dbReference type="InterPro" id="IPR007466">
    <property type="entry name" value="Peptidyl-Arg-deiminase_porph"/>
</dbReference>
<gene>
    <name evidence="2" type="ORF">JY572_16285</name>
</gene>
<sequence length="380" mass="42081">MRGRHMGSSLLGVVAVAVCVLAAGCGSKSSGPRREEQEVAAMYTLPDPLGEHEGTWLAWPHHYEYGEDYRDGLDPTWVSMTRALVGSENVHVLAYDAREVRRIQALLTDQGVPLDRVDFTVHAFEDVWIRDFGPIYVRDSSNALVIEGWGFNGWGEKENFVLSAEVPKAIADKQALPYVDLQQDIVNEGGSVEIDATGTLMATRSSTLNPNRNPDMTQEQMESYFRKYLGVTRFIWLDGVAGLDITDMHIDGFAVFARDNTLVTMSDDDLSEWGVPDHDIDTLHAAKNAEGQPYTFVTLPLTAKNVTTTWGKQLGYKGSYVNYYVANSVVLVPNYADANDIAANAIVQKLFPDKTVIGIDVRNLYAEGGMVHCVTQQQPR</sequence>
<proteinExistence type="predicted"/>
<protein>
    <submittedName>
        <fullName evidence="2">Agmatine deiminase family protein</fullName>
    </submittedName>
</protein>
<dbReference type="SUPFAM" id="SSF55909">
    <property type="entry name" value="Pentein"/>
    <property type="match status" value="1"/>
</dbReference>
<keyword evidence="1" id="KW-0378">Hydrolase</keyword>